<accession>A0A128EHX5</accession>
<gene>
    <name evidence="6" type="ORF">ERS672216_01481</name>
</gene>
<keyword evidence="2" id="KW-0479">Metal-binding</keyword>
<dbReference type="InterPro" id="IPR001131">
    <property type="entry name" value="Peptidase_M24B_aminopep-P_CS"/>
</dbReference>
<dbReference type="GO" id="GO:0004177">
    <property type="term" value="F:aminopeptidase activity"/>
    <property type="evidence" value="ECO:0007669"/>
    <property type="project" value="UniProtKB-ARBA"/>
</dbReference>
<reference evidence="6 7" key="1">
    <citation type="submission" date="2016-02" db="EMBL/GenBank/DDBJ databases">
        <authorList>
            <consortium name="Pathogen Informatics"/>
        </authorList>
    </citation>
    <scope>NUCLEOTIDE SEQUENCE [LARGE SCALE GENOMIC DNA]</scope>
    <source>
        <strain evidence="6 7">RC20</strain>
    </source>
</reference>
<evidence type="ECO:0000313" key="7">
    <source>
        <dbReference type="Proteomes" id="UP000069632"/>
    </source>
</evidence>
<dbReference type="GO" id="GO:0008235">
    <property type="term" value="F:metalloexopeptidase activity"/>
    <property type="evidence" value="ECO:0007669"/>
    <property type="project" value="UniProtKB-ARBA"/>
</dbReference>
<name>A0A128EHX5_9BACT</name>
<evidence type="ECO:0000259" key="5">
    <source>
        <dbReference type="Pfam" id="PF00557"/>
    </source>
</evidence>
<evidence type="ECO:0000256" key="3">
    <source>
        <dbReference type="ARBA" id="ARBA00022801"/>
    </source>
</evidence>
<dbReference type="GO" id="GO:0046872">
    <property type="term" value="F:metal ion binding"/>
    <property type="evidence" value="ECO:0007669"/>
    <property type="project" value="UniProtKB-KW"/>
</dbReference>
<evidence type="ECO:0000256" key="2">
    <source>
        <dbReference type="ARBA" id="ARBA00022723"/>
    </source>
</evidence>
<dbReference type="InterPro" id="IPR000994">
    <property type="entry name" value="Pept_M24"/>
</dbReference>
<evidence type="ECO:0000256" key="1">
    <source>
        <dbReference type="ARBA" id="ARBA00022670"/>
    </source>
</evidence>
<dbReference type="PRINTS" id="PR00599">
    <property type="entry name" value="MAPEPTIDASE"/>
</dbReference>
<dbReference type="AlphaFoldDB" id="A0A128EHX5"/>
<dbReference type="Pfam" id="PF00557">
    <property type="entry name" value="Peptidase_M24"/>
    <property type="match status" value="1"/>
</dbReference>
<evidence type="ECO:0000256" key="4">
    <source>
        <dbReference type="ARBA" id="ARBA00023049"/>
    </source>
</evidence>
<dbReference type="Proteomes" id="UP000069632">
    <property type="component" value="Unassembled WGS sequence"/>
</dbReference>
<dbReference type="InterPro" id="IPR050659">
    <property type="entry name" value="Peptidase_M24B"/>
</dbReference>
<protein>
    <submittedName>
        <fullName evidence="6">Xaa-Pro peptidase</fullName>
        <ecNumber evidence="6">3.4.-.-</ecNumber>
    </submittedName>
</protein>
<feature type="domain" description="Peptidase M24" evidence="5">
    <location>
        <begin position="121"/>
        <end position="336"/>
    </location>
</feature>
<dbReference type="RefSeq" id="WP_075540401.1">
    <property type="nucleotide sequence ID" value="NZ_CP053844.1"/>
</dbReference>
<sequence>MSKNYILQDENSVYFECGYSCDNEIFLHIRGRNFLLTDSRYAIEARNLAHDTEVIEIKQPIIKEARLLLRKFGVKSLVFDPYDFSYAQFEELSKFIHINFIPRPFFSKKKRMIKSQKEIEILKQAAIFGAKSFDQFAKFVSENGLSLSEKELFFHACNILKHDGELGLSFEPIIALNQNAAKAHALPSSDRLRSGDLLLLDAGVKFKRYCSDRTRTACFTDSVEFSKRQSFKTQKQNEIYQIVKEAQNLAIKAVKPGVLARDVDNAAREFITKCGYKKEFFHSTGHGVGIDIHEFPNINSKSEVVLKEGMVFSVEPGIYLEGEFGVRIEDVVVVTADGCEIL</sequence>
<proteinExistence type="predicted"/>
<dbReference type="GO" id="GO:0006508">
    <property type="term" value="P:proteolysis"/>
    <property type="evidence" value="ECO:0007669"/>
    <property type="project" value="UniProtKB-KW"/>
</dbReference>
<dbReference type="InterPro" id="IPR029149">
    <property type="entry name" value="Creatin/AminoP/Spt16_N"/>
</dbReference>
<dbReference type="PANTHER" id="PTHR46112">
    <property type="entry name" value="AMINOPEPTIDASE"/>
    <property type="match status" value="1"/>
</dbReference>
<dbReference type="OrthoDB" id="9806388at2"/>
<dbReference type="CDD" id="cd01092">
    <property type="entry name" value="APP-like"/>
    <property type="match status" value="1"/>
</dbReference>
<evidence type="ECO:0000313" key="6">
    <source>
        <dbReference type="EMBL" id="CZE48579.1"/>
    </source>
</evidence>
<dbReference type="PANTHER" id="PTHR46112:SF3">
    <property type="entry name" value="AMINOPEPTIDASE YPDF"/>
    <property type="match status" value="1"/>
</dbReference>
<dbReference type="PROSITE" id="PS00491">
    <property type="entry name" value="PROLINE_PEPTIDASE"/>
    <property type="match status" value="1"/>
</dbReference>
<organism evidence="6 7">
    <name type="scientific">Campylobacter geochelonis</name>
    <dbReference type="NCBI Taxonomy" id="1780362"/>
    <lineage>
        <taxon>Bacteria</taxon>
        <taxon>Pseudomonadati</taxon>
        <taxon>Campylobacterota</taxon>
        <taxon>Epsilonproteobacteria</taxon>
        <taxon>Campylobacterales</taxon>
        <taxon>Campylobacteraceae</taxon>
        <taxon>Campylobacter</taxon>
    </lineage>
</organism>
<keyword evidence="7" id="KW-1185">Reference proteome</keyword>
<dbReference type="EMBL" id="FIZP01000009">
    <property type="protein sequence ID" value="CZE48579.1"/>
    <property type="molecule type" value="Genomic_DNA"/>
</dbReference>
<dbReference type="Gene3D" id="3.40.350.10">
    <property type="entry name" value="Creatinase/prolidase N-terminal domain"/>
    <property type="match status" value="1"/>
</dbReference>
<dbReference type="InterPro" id="IPR001714">
    <property type="entry name" value="Pept_M24_MAP"/>
</dbReference>
<dbReference type="InterPro" id="IPR036005">
    <property type="entry name" value="Creatinase/aminopeptidase-like"/>
</dbReference>
<dbReference type="SUPFAM" id="SSF55920">
    <property type="entry name" value="Creatinase/aminopeptidase"/>
    <property type="match status" value="1"/>
</dbReference>
<keyword evidence="1" id="KW-0645">Protease</keyword>
<dbReference type="Gene3D" id="3.90.230.10">
    <property type="entry name" value="Creatinase/methionine aminopeptidase superfamily"/>
    <property type="match status" value="1"/>
</dbReference>
<dbReference type="EC" id="3.4.-.-" evidence="6"/>
<keyword evidence="4" id="KW-0482">Metalloprotease</keyword>
<keyword evidence="3 6" id="KW-0378">Hydrolase</keyword>